<reference evidence="1" key="1">
    <citation type="submission" date="2019-08" db="EMBL/GenBank/DDBJ databases">
        <authorList>
            <person name="Kucharzyk K."/>
            <person name="Murdoch R.W."/>
            <person name="Higgins S."/>
            <person name="Loffler F."/>
        </authorList>
    </citation>
    <scope>NUCLEOTIDE SEQUENCE</scope>
</reference>
<gene>
    <name evidence="1" type="ORF">SDC9_174167</name>
</gene>
<dbReference type="EMBL" id="VSSQ01076366">
    <property type="protein sequence ID" value="MPN26742.1"/>
    <property type="molecule type" value="Genomic_DNA"/>
</dbReference>
<name>A0A645GLJ9_9ZZZZ</name>
<proteinExistence type="predicted"/>
<accession>A0A645GLJ9</accession>
<protein>
    <submittedName>
        <fullName evidence="1">Uncharacterized protein</fullName>
    </submittedName>
</protein>
<sequence length="216" mass="23557">MVEIVLLDHLAKAFGRFAHAFVRLRVCLAQRGAHQEQQQRAHQPDVERRAAGARVRELGLDLLEDAVDAGRRIVARQGEDFGASPQHRKHLAAVRRGAGQSGGVEGQHAALGAGLEFEGMDDDLGNDHGKRGAVVLFLAVKADACAAGKNEQQLQQAVVYMGVYLPVARRATRRDFLDMQKLADGFALAFPVERKLGNQNAHGRCCPLVSDRLLLE</sequence>
<evidence type="ECO:0000313" key="1">
    <source>
        <dbReference type="EMBL" id="MPN26742.1"/>
    </source>
</evidence>
<dbReference type="AlphaFoldDB" id="A0A645GLJ9"/>
<organism evidence="1">
    <name type="scientific">bioreactor metagenome</name>
    <dbReference type="NCBI Taxonomy" id="1076179"/>
    <lineage>
        <taxon>unclassified sequences</taxon>
        <taxon>metagenomes</taxon>
        <taxon>ecological metagenomes</taxon>
    </lineage>
</organism>
<comment type="caution">
    <text evidence="1">The sequence shown here is derived from an EMBL/GenBank/DDBJ whole genome shotgun (WGS) entry which is preliminary data.</text>
</comment>